<dbReference type="AlphaFoldDB" id="A0A4R6IU84"/>
<protein>
    <submittedName>
        <fullName evidence="2">Uncharacterized protein</fullName>
    </submittedName>
</protein>
<feature type="compositionally biased region" description="Low complexity" evidence="1">
    <location>
        <begin position="79"/>
        <end position="89"/>
    </location>
</feature>
<organism evidence="2 3">
    <name type="scientific">Kribbella caucasensis</name>
    <dbReference type="NCBI Taxonomy" id="2512215"/>
    <lineage>
        <taxon>Bacteria</taxon>
        <taxon>Bacillati</taxon>
        <taxon>Actinomycetota</taxon>
        <taxon>Actinomycetes</taxon>
        <taxon>Propionibacteriales</taxon>
        <taxon>Kribbellaceae</taxon>
        <taxon>Kribbella</taxon>
    </lineage>
</organism>
<evidence type="ECO:0000313" key="3">
    <source>
        <dbReference type="Proteomes" id="UP000295388"/>
    </source>
</evidence>
<evidence type="ECO:0000256" key="1">
    <source>
        <dbReference type="SAM" id="MobiDB-lite"/>
    </source>
</evidence>
<dbReference type="PROSITE" id="PS51257">
    <property type="entry name" value="PROKAR_LIPOPROTEIN"/>
    <property type="match status" value="1"/>
</dbReference>
<dbReference type="EMBL" id="SNWQ01000071">
    <property type="protein sequence ID" value="TDO26132.1"/>
    <property type="molecule type" value="Genomic_DNA"/>
</dbReference>
<keyword evidence="3" id="KW-1185">Reference proteome</keyword>
<name>A0A4R6IU84_9ACTN</name>
<dbReference type="Proteomes" id="UP000295388">
    <property type="component" value="Unassembled WGS sequence"/>
</dbReference>
<accession>A0A4R6IU84</accession>
<sequence>MRRNELVAAVGIVIAAVVSGCGDASTTPPIGERWTPQSPASDLIVHDGDTVEVTGQVIAAPGQPVVFCPPRASTRDPQVPVVRPGETPTPVEPPAPTCPAALAVTVSGVDLHRLSHPVTAQGTRTGWATLRGIWHDRSIDVTEQTAPKQPTPRPDDVPCPTPTAGWKSNNANTIREQDALVVYIRARPERFADVRAGYTGKVTVMVVPVVSGDLDSTQRELESVYKANLCVTRGVLSIAEANRLAQRVAALIDHTANSISGVALDTSNGRVVVALFIVTEQLHEQFATIGLDKLHLAPVVRPVQ</sequence>
<proteinExistence type="predicted"/>
<reference evidence="2 3" key="1">
    <citation type="submission" date="2019-03" db="EMBL/GenBank/DDBJ databases">
        <title>Genomic Encyclopedia of Type Strains, Phase III (KMG-III): the genomes of soil and plant-associated and newly described type strains.</title>
        <authorList>
            <person name="Whitman W."/>
        </authorList>
    </citation>
    <scope>NUCLEOTIDE SEQUENCE [LARGE SCALE GENOMIC DNA]</scope>
    <source>
        <strain evidence="2 3">VKM Ac-2527</strain>
    </source>
</reference>
<dbReference type="InterPro" id="IPR010916">
    <property type="entry name" value="TonB_box_CS"/>
</dbReference>
<comment type="caution">
    <text evidence="2">The sequence shown here is derived from an EMBL/GenBank/DDBJ whole genome shotgun (WGS) entry which is preliminary data.</text>
</comment>
<feature type="region of interest" description="Disordered" evidence="1">
    <location>
        <begin position="69"/>
        <end position="95"/>
    </location>
</feature>
<evidence type="ECO:0000313" key="2">
    <source>
        <dbReference type="EMBL" id="TDO26132.1"/>
    </source>
</evidence>
<dbReference type="PROSITE" id="PS00430">
    <property type="entry name" value="TONB_DEPENDENT_REC_1"/>
    <property type="match status" value="1"/>
</dbReference>
<gene>
    <name evidence="2" type="ORF">EV643_1713</name>
</gene>